<dbReference type="SUPFAM" id="SSF52499">
    <property type="entry name" value="Isochorismatase-like hydrolases"/>
    <property type="match status" value="1"/>
</dbReference>
<dbReference type="RefSeq" id="WP_204049477.1">
    <property type="nucleotide sequence ID" value="NZ_BOOF01000019.1"/>
</dbReference>
<gene>
    <name evidence="3" type="ORF">Msi02_36870</name>
</gene>
<proteinExistence type="predicted"/>
<comment type="caution">
    <text evidence="3">The sequence shown here is derived from an EMBL/GenBank/DDBJ whole genome shotgun (WGS) entry which is preliminary data.</text>
</comment>
<organism evidence="3 4">
    <name type="scientific">Microbispora siamensis</name>
    <dbReference type="NCBI Taxonomy" id="564413"/>
    <lineage>
        <taxon>Bacteria</taxon>
        <taxon>Bacillati</taxon>
        <taxon>Actinomycetota</taxon>
        <taxon>Actinomycetes</taxon>
        <taxon>Streptosporangiales</taxon>
        <taxon>Streptosporangiaceae</taxon>
        <taxon>Microbispora</taxon>
    </lineage>
</organism>
<dbReference type="InterPro" id="IPR050272">
    <property type="entry name" value="Isochorismatase-like_hydrls"/>
</dbReference>
<evidence type="ECO:0000259" key="2">
    <source>
        <dbReference type="Pfam" id="PF00857"/>
    </source>
</evidence>
<evidence type="ECO:0000313" key="3">
    <source>
        <dbReference type="EMBL" id="GIH62870.1"/>
    </source>
</evidence>
<evidence type="ECO:0000313" key="4">
    <source>
        <dbReference type="Proteomes" id="UP000660454"/>
    </source>
</evidence>
<dbReference type="EMBL" id="BOOF01000019">
    <property type="protein sequence ID" value="GIH62870.1"/>
    <property type="molecule type" value="Genomic_DNA"/>
</dbReference>
<evidence type="ECO:0000256" key="1">
    <source>
        <dbReference type="ARBA" id="ARBA00022801"/>
    </source>
</evidence>
<dbReference type="PANTHER" id="PTHR43540">
    <property type="entry name" value="PEROXYUREIDOACRYLATE/UREIDOACRYLATE AMIDOHYDROLASE-RELATED"/>
    <property type="match status" value="1"/>
</dbReference>
<dbReference type="CDD" id="cd00431">
    <property type="entry name" value="cysteine_hydrolases"/>
    <property type="match status" value="1"/>
</dbReference>
<dbReference type="PANTHER" id="PTHR43540:SF7">
    <property type="entry name" value="ISOCHORISMATASE FAMILY PROTEIN YECD"/>
    <property type="match status" value="1"/>
</dbReference>
<sequence length="206" mass="22359">MIKNRRSTPRLAAKAMATAIRIHRIETESGIATMPIMERLDPRRTALLLIDLMTRIVEQPTAPHAGSDVVARSLALADAVRKAGGLVVAVRVERPGIAEQPPGSELVEGVFGDLEIVKRTWGAFHNTGLEEALREHAIDTLIITGIATNFGVEQTARFADEFGFKVILPEDAVTALDAHAHEFAFDYIFPRIATVSTTAEVVAALE</sequence>
<dbReference type="InterPro" id="IPR000868">
    <property type="entry name" value="Isochorismatase-like_dom"/>
</dbReference>
<reference evidence="3 4" key="1">
    <citation type="submission" date="2021-01" db="EMBL/GenBank/DDBJ databases">
        <title>Whole genome shotgun sequence of Microbispora siamensis NBRC 104113.</title>
        <authorList>
            <person name="Komaki H."/>
            <person name="Tamura T."/>
        </authorList>
    </citation>
    <scope>NUCLEOTIDE SEQUENCE [LARGE SCALE GENOMIC DNA]</scope>
    <source>
        <strain evidence="3 4">NBRC 104113</strain>
    </source>
</reference>
<dbReference type="InterPro" id="IPR036380">
    <property type="entry name" value="Isochorismatase-like_sf"/>
</dbReference>
<keyword evidence="1" id="KW-0378">Hydrolase</keyword>
<feature type="domain" description="Isochorismatase-like" evidence="2">
    <location>
        <begin position="45"/>
        <end position="200"/>
    </location>
</feature>
<name>A0ABQ4GN65_9ACTN</name>
<protein>
    <recommendedName>
        <fullName evidence="2">Isochorismatase-like domain-containing protein</fullName>
    </recommendedName>
</protein>
<dbReference type="Proteomes" id="UP000660454">
    <property type="component" value="Unassembled WGS sequence"/>
</dbReference>
<accession>A0ABQ4GN65</accession>
<dbReference type="Pfam" id="PF00857">
    <property type="entry name" value="Isochorismatase"/>
    <property type="match status" value="1"/>
</dbReference>
<keyword evidence="4" id="KW-1185">Reference proteome</keyword>
<dbReference type="Gene3D" id="3.40.50.850">
    <property type="entry name" value="Isochorismatase-like"/>
    <property type="match status" value="1"/>
</dbReference>